<evidence type="ECO:0000313" key="3">
    <source>
        <dbReference type="EMBL" id="CAJ1957212.1"/>
    </source>
</evidence>
<comment type="caution">
    <text evidence="3">The sequence shown here is derived from an EMBL/GenBank/DDBJ whole genome shotgun (WGS) entry which is preliminary data.</text>
</comment>
<dbReference type="Gene3D" id="2.130.10.30">
    <property type="entry name" value="Regulator of chromosome condensation 1/beta-lactamase-inhibitor protein II"/>
    <property type="match status" value="2"/>
</dbReference>
<keyword evidence="4" id="KW-1185">Reference proteome</keyword>
<feature type="repeat" description="RCC1" evidence="2">
    <location>
        <begin position="348"/>
        <end position="400"/>
    </location>
</feature>
<dbReference type="SUPFAM" id="SSF50985">
    <property type="entry name" value="RCC1/BLIP-II"/>
    <property type="match status" value="2"/>
</dbReference>
<feature type="repeat" description="RCC1" evidence="2">
    <location>
        <begin position="36"/>
        <end position="87"/>
    </location>
</feature>
<reference evidence="3" key="1">
    <citation type="submission" date="2023-08" db="EMBL/GenBank/DDBJ databases">
        <authorList>
            <person name="Audoor S."/>
            <person name="Bilcke G."/>
        </authorList>
    </citation>
    <scope>NUCLEOTIDE SEQUENCE</scope>
</reference>
<dbReference type="Proteomes" id="UP001295423">
    <property type="component" value="Unassembled WGS sequence"/>
</dbReference>
<proteinExistence type="predicted"/>
<dbReference type="PROSITE" id="PS00626">
    <property type="entry name" value="RCC1_2"/>
    <property type="match status" value="1"/>
</dbReference>
<feature type="repeat" description="RCC1" evidence="2">
    <location>
        <begin position="197"/>
        <end position="247"/>
    </location>
</feature>
<dbReference type="PANTHER" id="PTHR22870:SF408">
    <property type="entry name" value="OS09G0560450 PROTEIN"/>
    <property type="match status" value="1"/>
</dbReference>
<evidence type="ECO:0000256" key="1">
    <source>
        <dbReference type="ARBA" id="ARBA00022737"/>
    </source>
</evidence>
<keyword evidence="1" id="KW-0677">Repeat</keyword>
<dbReference type="InterPro" id="IPR009091">
    <property type="entry name" value="RCC1/BLIP-II"/>
</dbReference>
<feature type="repeat" description="RCC1" evidence="2">
    <location>
        <begin position="247"/>
        <end position="306"/>
    </location>
</feature>
<dbReference type="AlphaFoldDB" id="A0AAD2G1K9"/>
<dbReference type="PRINTS" id="PR00633">
    <property type="entry name" value="RCCNDNSATION"/>
</dbReference>
<dbReference type="InterPro" id="IPR051210">
    <property type="entry name" value="Ub_ligase/GEF_domain"/>
</dbReference>
<dbReference type="EMBL" id="CAKOGP040001936">
    <property type="protein sequence ID" value="CAJ1957212.1"/>
    <property type="molecule type" value="Genomic_DNA"/>
</dbReference>
<protein>
    <submittedName>
        <fullName evidence="3">Uncharacterized protein</fullName>
    </submittedName>
</protein>
<dbReference type="Pfam" id="PF13540">
    <property type="entry name" value="RCC1_2"/>
    <property type="match status" value="1"/>
</dbReference>
<feature type="repeat" description="RCC1" evidence="2">
    <location>
        <begin position="138"/>
        <end position="196"/>
    </location>
</feature>
<accession>A0AAD2G1K9</accession>
<organism evidence="3 4">
    <name type="scientific">Cylindrotheca closterium</name>
    <dbReference type="NCBI Taxonomy" id="2856"/>
    <lineage>
        <taxon>Eukaryota</taxon>
        <taxon>Sar</taxon>
        <taxon>Stramenopiles</taxon>
        <taxon>Ochrophyta</taxon>
        <taxon>Bacillariophyta</taxon>
        <taxon>Bacillariophyceae</taxon>
        <taxon>Bacillariophycidae</taxon>
        <taxon>Bacillariales</taxon>
        <taxon>Bacillariaceae</taxon>
        <taxon>Cylindrotheca</taxon>
    </lineage>
</organism>
<feature type="repeat" description="RCC1" evidence="2">
    <location>
        <begin position="307"/>
        <end position="347"/>
    </location>
</feature>
<dbReference type="PROSITE" id="PS50012">
    <property type="entry name" value="RCC1_3"/>
    <property type="match status" value="7"/>
</dbReference>
<name>A0AAD2G1K9_9STRA</name>
<dbReference type="PANTHER" id="PTHR22870">
    <property type="entry name" value="REGULATOR OF CHROMOSOME CONDENSATION"/>
    <property type="match status" value="1"/>
</dbReference>
<evidence type="ECO:0000313" key="4">
    <source>
        <dbReference type="Proteomes" id="UP001295423"/>
    </source>
</evidence>
<evidence type="ECO:0000256" key="2">
    <source>
        <dbReference type="PROSITE-ProRule" id="PRU00235"/>
    </source>
</evidence>
<feature type="repeat" description="RCC1" evidence="2">
    <location>
        <begin position="88"/>
        <end position="137"/>
    </location>
</feature>
<gene>
    <name evidence="3" type="ORF">CYCCA115_LOCUS16604</name>
</gene>
<dbReference type="InterPro" id="IPR000408">
    <property type="entry name" value="Reg_chr_condens"/>
</dbReference>
<dbReference type="Pfam" id="PF00415">
    <property type="entry name" value="RCC1"/>
    <property type="match status" value="4"/>
</dbReference>
<sequence length="401" mass="42681">MFHSFLSTSRAAQSCLNRGLVMRSLSSSSTPANVPASLYTWGTNKNGSLMQTTSDKIVWEPTLVQDLPFKVKSVVCGPTDSAVIDSDGAVYVIGTNKSGQLGLNHTKPVTELTKIPDLPPVKQVALGPSSSAIITEDGDLYTAGFGGSVVSGLGCLGHGNGEQYLQPKLVESLVEDNCYAKDVVLGESHMTVLTTEGEVLTTGSSSYGRLGNGETSVDSLYLEPVELLQRADQIEGGKSFTLALNEGIVYGWGRNHKGQLGTGFGMAVDMYSMEEVPRPIDADELMNRTVTKIATGANHAACITTSGELFWWGISLHLEPVRVAEVLHTKIIDVACGNDYTMALSEDNHIYTWGSGRTGVLGVGSGTKNLNQAQMIKTMVDEKVTQISAGWAHAACVVESE</sequence>